<dbReference type="SMART" id="SM00487">
    <property type="entry name" value="DEXDc"/>
    <property type="match status" value="1"/>
</dbReference>
<evidence type="ECO:0000256" key="7">
    <source>
        <dbReference type="ARBA" id="ARBA00022840"/>
    </source>
</evidence>
<feature type="domain" description="Helicase C-terminal" evidence="17">
    <location>
        <begin position="434"/>
        <end position="587"/>
    </location>
</feature>
<evidence type="ECO:0000259" key="15">
    <source>
        <dbReference type="PROSITE" id="PS50151"/>
    </source>
</evidence>
<evidence type="ECO:0000256" key="11">
    <source>
        <dbReference type="ARBA" id="ARBA00029504"/>
    </source>
</evidence>
<dbReference type="Pfam" id="PF00271">
    <property type="entry name" value="Helicase_C"/>
    <property type="match status" value="1"/>
</dbReference>
<dbReference type="Gene3D" id="4.10.860.10">
    <property type="entry name" value="UVR domain"/>
    <property type="match status" value="1"/>
</dbReference>
<organism evidence="18 19">
    <name type="scientific">Candidatus Rhodoluna planktonica</name>
    <dbReference type="NCBI Taxonomy" id="535712"/>
    <lineage>
        <taxon>Bacteria</taxon>
        <taxon>Bacillati</taxon>
        <taxon>Actinomycetota</taxon>
        <taxon>Actinomycetes</taxon>
        <taxon>Micrococcales</taxon>
        <taxon>Microbacteriaceae</taxon>
        <taxon>Luna cluster</taxon>
        <taxon>Luna-1 subcluster</taxon>
        <taxon>Rhodoluna</taxon>
    </lineage>
</organism>
<dbReference type="InterPro" id="IPR024759">
    <property type="entry name" value="UvrB_YAD/RRR_dom"/>
</dbReference>
<evidence type="ECO:0000259" key="17">
    <source>
        <dbReference type="PROSITE" id="PS51194"/>
    </source>
</evidence>
<dbReference type="STRING" id="535712.A4Z71_03710"/>
<keyword evidence="7 12" id="KW-0067">ATP-binding</keyword>
<dbReference type="GO" id="GO:0009380">
    <property type="term" value="C:excinuclease repair complex"/>
    <property type="evidence" value="ECO:0007669"/>
    <property type="project" value="InterPro"/>
</dbReference>
<keyword evidence="5 12" id="KW-0227">DNA damage</keyword>
<dbReference type="SMART" id="SM00490">
    <property type="entry name" value="HELICc"/>
    <property type="match status" value="1"/>
</dbReference>
<evidence type="ECO:0000256" key="13">
    <source>
        <dbReference type="RuleBase" id="RU003587"/>
    </source>
</evidence>
<feature type="short sequence motif" description="Beta-hairpin" evidence="12">
    <location>
        <begin position="97"/>
        <end position="120"/>
    </location>
</feature>
<dbReference type="PANTHER" id="PTHR24029:SF0">
    <property type="entry name" value="UVRABC SYSTEM PROTEIN B"/>
    <property type="match status" value="1"/>
</dbReference>
<dbReference type="NCBIfam" id="NF003673">
    <property type="entry name" value="PRK05298.1"/>
    <property type="match status" value="1"/>
</dbReference>
<dbReference type="GO" id="GO:0005737">
    <property type="term" value="C:cytoplasm"/>
    <property type="evidence" value="ECO:0007669"/>
    <property type="project" value="UniProtKB-SubCell"/>
</dbReference>
<dbReference type="PROSITE" id="PS51194">
    <property type="entry name" value="HELICASE_CTER"/>
    <property type="match status" value="1"/>
</dbReference>
<comment type="function">
    <text evidence="12">The UvrABC repair system catalyzes the recognition and processing of DNA lesions. A damage recognition complex composed of 2 UvrA and 2 UvrB subunits scans DNA for abnormalities. Upon binding of the UvrA(2)B(2) complex to a putative damaged site, the DNA wraps around one UvrB monomer. DNA wrap is dependent on ATP binding by UvrB and probably causes local melting of the DNA helix, facilitating insertion of UvrB beta-hairpin between the DNA strands. Then UvrB probes one DNA strand for the presence of a lesion. If a lesion is found the UvrA subunits dissociate and the UvrB-DNA preincision complex is formed. This complex is subsequently bound by UvrC and the second UvrB is released. If no lesion is found, the DNA wraps around the other UvrB subunit that will check the other stand for damage.</text>
</comment>
<dbReference type="InterPro" id="IPR014001">
    <property type="entry name" value="Helicase_ATP-bd"/>
</dbReference>
<dbReference type="Pfam" id="PF12344">
    <property type="entry name" value="UvrB"/>
    <property type="match status" value="1"/>
</dbReference>
<dbReference type="RefSeq" id="WP_070954596.1">
    <property type="nucleotide sequence ID" value="NZ_CP015208.1"/>
</dbReference>
<keyword evidence="3 12" id="KW-0963">Cytoplasm</keyword>
<dbReference type="GO" id="GO:0005524">
    <property type="term" value="F:ATP binding"/>
    <property type="evidence" value="ECO:0007669"/>
    <property type="project" value="UniProtKB-UniRule"/>
</dbReference>
<dbReference type="HAMAP" id="MF_00204">
    <property type="entry name" value="UvrB"/>
    <property type="match status" value="1"/>
</dbReference>
<evidence type="ECO:0000313" key="18">
    <source>
        <dbReference type="EMBL" id="AOY56086.1"/>
    </source>
</evidence>
<dbReference type="InterPro" id="IPR004807">
    <property type="entry name" value="UvrB"/>
</dbReference>
<evidence type="ECO:0000256" key="12">
    <source>
        <dbReference type="HAMAP-Rule" id="MF_00204"/>
    </source>
</evidence>
<evidence type="ECO:0000256" key="14">
    <source>
        <dbReference type="SAM" id="Coils"/>
    </source>
</evidence>
<protein>
    <recommendedName>
        <fullName evidence="11 12">UvrABC system protein B</fullName>
        <shortName evidence="12">Protein UvrB</shortName>
    </recommendedName>
    <alternativeName>
        <fullName evidence="12">Excinuclease ABC subunit B</fullName>
    </alternativeName>
</protein>
<evidence type="ECO:0000256" key="4">
    <source>
        <dbReference type="ARBA" id="ARBA00022741"/>
    </source>
</evidence>
<feature type="domain" description="Helicase ATP-binding" evidence="16">
    <location>
        <begin position="31"/>
        <end position="188"/>
    </location>
</feature>
<keyword evidence="8 12" id="KW-0267">Excision nuclease</keyword>
<evidence type="ECO:0000256" key="6">
    <source>
        <dbReference type="ARBA" id="ARBA00022769"/>
    </source>
</evidence>
<dbReference type="InterPro" id="IPR027417">
    <property type="entry name" value="P-loop_NTPase"/>
</dbReference>
<accession>A0A1D9DZ58</accession>
<dbReference type="InterPro" id="IPR001650">
    <property type="entry name" value="Helicase_C-like"/>
</dbReference>
<feature type="coiled-coil region" evidence="14">
    <location>
        <begin position="638"/>
        <end position="684"/>
    </location>
</feature>
<evidence type="ECO:0000256" key="2">
    <source>
        <dbReference type="ARBA" id="ARBA00008533"/>
    </source>
</evidence>
<dbReference type="NCBIfam" id="TIGR00631">
    <property type="entry name" value="uvrb"/>
    <property type="match status" value="1"/>
</dbReference>
<dbReference type="EMBL" id="CP015208">
    <property type="protein sequence ID" value="AOY56086.1"/>
    <property type="molecule type" value="Genomic_DNA"/>
</dbReference>
<dbReference type="GO" id="GO:0016887">
    <property type="term" value="F:ATP hydrolysis activity"/>
    <property type="evidence" value="ECO:0007669"/>
    <property type="project" value="InterPro"/>
</dbReference>
<comment type="domain">
    <text evidence="12">The beta-hairpin motif is involved in DNA binding.</text>
</comment>
<dbReference type="InterPro" id="IPR006935">
    <property type="entry name" value="Helicase/UvrB_N"/>
</dbReference>
<name>A0A1D9DZ58_9MICO</name>
<dbReference type="InterPro" id="IPR001943">
    <property type="entry name" value="UVR_dom"/>
</dbReference>
<keyword evidence="4 12" id="KW-0547">Nucleotide-binding</keyword>
<dbReference type="GO" id="GO:0009381">
    <property type="term" value="F:excinuclease ABC activity"/>
    <property type="evidence" value="ECO:0007669"/>
    <property type="project" value="UniProtKB-UniRule"/>
</dbReference>
<dbReference type="CDD" id="cd18790">
    <property type="entry name" value="SF2_C_UvrB"/>
    <property type="match status" value="1"/>
</dbReference>
<feature type="binding site" evidence="12">
    <location>
        <begin position="44"/>
        <end position="51"/>
    </location>
    <ligand>
        <name>ATP</name>
        <dbReference type="ChEBI" id="CHEBI:30616"/>
    </ligand>
</feature>
<dbReference type="InterPro" id="IPR041471">
    <property type="entry name" value="UvrB_inter"/>
</dbReference>
<reference evidence="18 19" key="1">
    <citation type="journal article" date="2016" name="Biochim. Biophys. Acta">
        <title>Photochemical characterization of actinorhodopsin and its functional existence in the natural host.</title>
        <authorList>
            <person name="Nakamura S."/>
            <person name="Kikukawa T."/>
            <person name="Tamogami J."/>
            <person name="Kamiya M."/>
            <person name="Aizawa T."/>
            <person name="Hahn M.W."/>
            <person name="Ihara K."/>
            <person name="Kamo N."/>
            <person name="Demura M."/>
        </authorList>
    </citation>
    <scope>NUCLEOTIDE SEQUENCE [LARGE SCALE GENOMIC DNA]</scope>
    <source>
        <strain evidence="18 19">MWH-Dar1</strain>
    </source>
</reference>
<evidence type="ECO:0000259" key="16">
    <source>
        <dbReference type="PROSITE" id="PS51192"/>
    </source>
</evidence>
<gene>
    <name evidence="12" type="primary">uvrB</name>
    <name evidence="18" type="ORF">A4Z71_03710</name>
</gene>
<feature type="domain" description="UVR" evidence="15">
    <location>
        <begin position="642"/>
        <end position="677"/>
    </location>
</feature>
<keyword evidence="6 12" id="KW-0228">DNA excision</keyword>
<evidence type="ECO:0000256" key="3">
    <source>
        <dbReference type="ARBA" id="ARBA00022490"/>
    </source>
</evidence>
<comment type="similarity">
    <text evidence="2 12 13">Belongs to the UvrB family.</text>
</comment>
<dbReference type="GO" id="GO:0003677">
    <property type="term" value="F:DNA binding"/>
    <property type="evidence" value="ECO:0007669"/>
    <property type="project" value="UniProtKB-UniRule"/>
</dbReference>
<keyword evidence="9 12" id="KW-0234">DNA repair</keyword>
<dbReference type="SUPFAM" id="SSF52540">
    <property type="entry name" value="P-loop containing nucleoside triphosphate hydrolases"/>
    <property type="match status" value="2"/>
</dbReference>
<dbReference type="PROSITE" id="PS51192">
    <property type="entry name" value="HELICASE_ATP_BIND_1"/>
    <property type="match status" value="1"/>
</dbReference>
<proteinExistence type="inferred from homology"/>
<sequence>METTRSYAPFKVVSEYTPSGDQPQAIAELAKHINNGEKDVVLLGATGTGKSATTAWLIEQVQRPTLILAHNKTLAAQLATEFRQLLPNNAVEYFVSYYDYYQPEAYVPQTDTFIEKDSTINEEVERLRYSATTSLLSRRDVVVVSTVSCIYGLGAPEEYLANRVALQVGQQIDRDDLIRQFVGMQYSRNDYEFSRGTFRVKGDTIEIIPVNEEMAIRIEFFGDEIEGLFSLHPLTGEILRTEQTISIFPASIYVAGPDRMGRAIEAIENELAVRLRELEGQGKLLEAQRLKMRTNFDLEMIRELGFCSGIENYSRHIDGREEGSAPSCLLDYFPEDFLTVIDESHVTVPQIGAMYEGDSSRKRTLVEHGFRLPSALDNRPLKWPEFLERVGQTVYLSATPGKYEMSLSAPVVEQIIRPTGLIDPEIIVKPSKGQIDDLLEEIRVRAERDERVLVTTLTKKMAEELTDFLTENGVRVRYLHSDVDTLRRVELLRELRQGVFDVLIGINLLREGLDLPEVSLVAILDADKEGFLRSTTSLIQTIGRAARNINGQVHMYADNLTDSMKRAIDETNRRRAKQVAYNTANNIDPQPLRKKIADITDQILREEQDTAKLLESSKRKDKNAVGIRPRVGIAKMAEAEILAVIEDLDNQMKNAAAELQFELAARIRDEVSELKHELRQMKKAGHI</sequence>
<dbReference type="PROSITE" id="PS50151">
    <property type="entry name" value="UVR"/>
    <property type="match status" value="1"/>
</dbReference>
<keyword evidence="12 13" id="KW-0742">SOS response</keyword>
<keyword evidence="19" id="KW-1185">Reference proteome</keyword>
<dbReference type="Pfam" id="PF02151">
    <property type="entry name" value="UVR"/>
    <property type="match status" value="1"/>
</dbReference>
<dbReference type="GO" id="GO:0009432">
    <property type="term" value="P:SOS response"/>
    <property type="evidence" value="ECO:0007669"/>
    <property type="project" value="UniProtKB-UniRule"/>
</dbReference>
<dbReference type="Pfam" id="PF17757">
    <property type="entry name" value="UvrB_inter"/>
    <property type="match status" value="1"/>
</dbReference>
<comment type="subcellular location">
    <subcellularLocation>
        <location evidence="1 12 13">Cytoplasm</location>
    </subcellularLocation>
</comment>
<dbReference type="AlphaFoldDB" id="A0A1D9DZ58"/>
<evidence type="ECO:0000256" key="5">
    <source>
        <dbReference type="ARBA" id="ARBA00022763"/>
    </source>
</evidence>
<dbReference type="CDD" id="cd17916">
    <property type="entry name" value="DEXHc_UvrB"/>
    <property type="match status" value="1"/>
</dbReference>
<dbReference type="KEGG" id="rpla:A4Z71_03710"/>
<evidence type="ECO:0000256" key="8">
    <source>
        <dbReference type="ARBA" id="ARBA00022881"/>
    </source>
</evidence>
<dbReference type="SUPFAM" id="SSF46600">
    <property type="entry name" value="C-terminal UvrC-binding domain of UvrB"/>
    <property type="match status" value="1"/>
</dbReference>
<evidence type="ECO:0000256" key="1">
    <source>
        <dbReference type="ARBA" id="ARBA00004496"/>
    </source>
</evidence>
<comment type="subunit">
    <text evidence="10 12 13">Forms a heterotetramer with UvrA during the search for lesions. Interacts with UvrC in an incision complex.</text>
</comment>
<dbReference type="Pfam" id="PF04851">
    <property type="entry name" value="ResIII"/>
    <property type="match status" value="1"/>
</dbReference>
<dbReference type="GO" id="GO:0006289">
    <property type="term" value="P:nucleotide-excision repair"/>
    <property type="evidence" value="ECO:0007669"/>
    <property type="project" value="UniProtKB-UniRule"/>
</dbReference>
<dbReference type="PANTHER" id="PTHR24029">
    <property type="entry name" value="UVRABC SYSTEM PROTEIN B"/>
    <property type="match status" value="1"/>
</dbReference>
<evidence type="ECO:0000256" key="10">
    <source>
        <dbReference type="ARBA" id="ARBA00026033"/>
    </source>
</evidence>
<evidence type="ECO:0000313" key="19">
    <source>
        <dbReference type="Proteomes" id="UP000243784"/>
    </source>
</evidence>
<keyword evidence="14" id="KW-0175">Coiled coil</keyword>
<dbReference type="InterPro" id="IPR036876">
    <property type="entry name" value="UVR_dom_sf"/>
</dbReference>
<evidence type="ECO:0000256" key="9">
    <source>
        <dbReference type="ARBA" id="ARBA00023204"/>
    </source>
</evidence>
<dbReference type="Gene3D" id="3.40.50.300">
    <property type="entry name" value="P-loop containing nucleotide triphosphate hydrolases"/>
    <property type="match status" value="3"/>
</dbReference>
<dbReference type="OrthoDB" id="9806651at2"/>
<dbReference type="Proteomes" id="UP000243784">
    <property type="component" value="Chromosome"/>
</dbReference>